<dbReference type="Gene3D" id="3.20.20.70">
    <property type="entry name" value="Aldolase class I"/>
    <property type="match status" value="1"/>
</dbReference>
<dbReference type="EC" id="4.3.99.3" evidence="8"/>
<feature type="binding site" evidence="8">
    <location>
        <position position="31"/>
    </location>
    <ligand>
        <name>[4Fe-4S] cluster</name>
        <dbReference type="ChEBI" id="CHEBI:49883"/>
        <note>4Fe-4S-S-AdoMet</note>
    </ligand>
</feature>
<dbReference type="GO" id="GO:0051539">
    <property type="term" value="F:4 iron, 4 sulfur cluster binding"/>
    <property type="evidence" value="ECO:0007669"/>
    <property type="project" value="UniProtKB-UniRule"/>
</dbReference>
<dbReference type="InterPro" id="IPR013785">
    <property type="entry name" value="Aldolase_TIM"/>
</dbReference>
<comment type="cofactor">
    <cofactor evidence="8">
        <name>Mg(2+)</name>
        <dbReference type="ChEBI" id="CHEBI:18420"/>
    </cofactor>
</comment>
<comment type="cofactor">
    <cofactor evidence="8">
        <name>S-adenosyl-L-methionine</name>
        <dbReference type="ChEBI" id="CHEBI:59789"/>
    </cofactor>
    <text evidence="8">Binds 1 S-adenosyl-L-methionine per subunit.</text>
</comment>
<name>A0A1Q2MDC6_9BACT</name>
<feature type="binding site" evidence="8">
    <location>
        <begin position="37"/>
        <end position="39"/>
    </location>
    <ligand>
        <name>S-adenosyl-L-methionine</name>
        <dbReference type="ChEBI" id="CHEBI:59789"/>
    </ligand>
</feature>
<gene>
    <name evidence="8 10" type="primary">queE</name>
    <name evidence="10" type="ORF">SMSP2_01015</name>
</gene>
<dbReference type="PIRSF" id="PIRSF000370">
    <property type="entry name" value="QueE"/>
    <property type="match status" value="1"/>
</dbReference>
<dbReference type="PANTHER" id="PTHR42836:SF1">
    <property type="entry name" value="7-CARBOXY-7-DEAZAGUANINE SYNTHASE"/>
    <property type="match status" value="1"/>
</dbReference>
<feature type="binding site" evidence="8">
    <location>
        <position position="27"/>
    </location>
    <ligand>
        <name>substrate</name>
    </ligand>
</feature>
<feature type="binding site" evidence="8">
    <location>
        <position position="38"/>
    </location>
    <ligand>
        <name>[4Fe-4S] cluster</name>
        <dbReference type="ChEBI" id="CHEBI:49883"/>
        <note>4Fe-4S-S-AdoMet</note>
    </ligand>
</feature>
<comment type="caution">
    <text evidence="8">Lacks conserved residue(s) required for the propagation of feature annotation.</text>
</comment>
<keyword evidence="8" id="KW-0671">Queuosine biosynthesis</keyword>
<keyword evidence="2 8" id="KW-0949">S-adenosyl-L-methionine</keyword>
<dbReference type="RefSeq" id="WP_146682906.1">
    <property type="nucleotide sequence ID" value="NZ_CP019646.1"/>
</dbReference>
<feature type="binding site" evidence="8">
    <location>
        <position position="35"/>
    </location>
    <ligand>
        <name>[4Fe-4S] cluster</name>
        <dbReference type="ChEBI" id="CHEBI:49883"/>
        <note>4Fe-4S-S-AdoMet</note>
    </ligand>
</feature>
<dbReference type="GO" id="GO:0016840">
    <property type="term" value="F:carbon-nitrogen lyase activity"/>
    <property type="evidence" value="ECO:0007669"/>
    <property type="project" value="UniProtKB-UniRule"/>
</dbReference>
<comment type="function">
    <text evidence="8">Catalyzes the complex heterocyclic radical-mediated conversion of 6-carboxy-5,6,7,8-tetrahydropterin (CPH4) to 7-carboxy-7-deazaguanine (CDG), a step common to the biosynthetic pathways of all 7-deazapurine-containing compounds.</text>
</comment>
<evidence type="ECO:0000256" key="7">
    <source>
        <dbReference type="ARBA" id="ARBA00023239"/>
    </source>
</evidence>
<dbReference type="STRING" id="1851148.SMSP2_01015"/>
<feature type="binding site" evidence="8">
    <location>
        <position position="72"/>
    </location>
    <ligand>
        <name>substrate</name>
    </ligand>
</feature>
<sequence length="233" mass="26643">MEVVINEIFYSIQGEGRLAGRPSVFVRHAGCTLRCDFCDTPYAQSPDSGTRYSLNHVVEKVRSYKCPNLVITGGEPMANPVLERLVEMTWPLFETITIETNGTCFRQLDPRLDNVLMSISPKFNDRQRAGYQHSFDVEPESGLISQGTILRLVNSYDYQLKFVVGADTDIKKIRRTVEGLGCANQRDIFLMPEAKNRREYIRASRHVVDLCLKYGYSFSPRHHIMIWDTKIGV</sequence>
<dbReference type="InterPro" id="IPR007197">
    <property type="entry name" value="rSAM"/>
</dbReference>
<dbReference type="Proteomes" id="UP000188181">
    <property type="component" value="Chromosome"/>
</dbReference>
<organism evidence="10 11">
    <name type="scientific">Limihaloglobus sulfuriphilus</name>
    <dbReference type="NCBI Taxonomy" id="1851148"/>
    <lineage>
        <taxon>Bacteria</taxon>
        <taxon>Pseudomonadati</taxon>
        <taxon>Planctomycetota</taxon>
        <taxon>Phycisphaerae</taxon>
        <taxon>Sedimentisphaerales</taxon>
        <taxon>Sedimentisphaeraceae</taxon>
        <taxon>Limihaloglobus</taxon>
    </lineage>
</organism>
<keyword evidence="5 8" id="KW-0408">Iron</keyword>
<evidence type="ECO:0000256" key="6">
    <source>
        <dbReference type="ARBA" id="ARBA00023014"/>
    </source>
</evidence>
<keyword evidence="6 8" id="KW-0411">Iron-sulfur</keyword>
<dbReference type="SFLD" id="SFLDS00029">
    <property type="entry name" value="Radical_SAM"/>
    <property type="match status" value="1"/>
</dbReference>
<evidence type="ECO:0000313" key="11">
    <source>
        <dbReference type="Proteomes" id="UP000188181"/>
    </source>
</evidence>
<protein>
    <recommendedName>
        <fullName evidence="8">7-carboxy-7-deazaguanine synthase</fullName>
        <shortName evidence="8">CDG synthase</shortName>
        <ecNumber evidence="8">4.3.99.3</ecNumber>
    </recommendedName>
    <alternativeName>
        <fullName evidence="8">Queuosine biosynthesis protein QueE</fullName>
    </alternativeName>
</protein>
<keyword evidence="3 8" id="KW-0479">Metal-binding</keyword>
<evidence type="ECO:0000256" key="5">
    <source>
        <dbReference type="ARBA" id="ARBA00023004"/>
    </source>
</evidence>
<dbReference type="KEGG" id="pbas:SMSP2_01015"/>
<dbReference type="GO" id="GO:0008616">
    <property type="term" value="P:tRNA queuosine(34) biosynthetic process"/>
    <property type="evidence" value="ECO:0007669"/>
    <property type="project" value="UniProtKB-UniRule"/>
</dbReference>
<evidence type="ECO:0000256" key="8">
    <source>
        <dbReference type="HAMAP-Rule" id="MF_00917"/>
    </source>
</evidence>
<evidence type="ECO:0000313" key="10">
    <source>
        <dbReference type="EMBL" id="AQQ70659.1"/>
    </source>
</evidence>
<comment type="pathway">
    <text evidence="8">Purine metabolism; 7-cyano-7-deazaguanine biosynthesis.</text>
</comment>
<feature type="binding site" evidence="8">
    <location>
        <position position="40"/>
    </location>
    <ligand>
        <name>Mg(2+)</name>
        <dbReference type="ChEBI" id="CHEBI:18420"/>
    </ligand>
</feature>
<feature type="binding site" evidence="8">
    <location>
        <position position="74"/>
    </location>
    <ligand>
        <name>S-adenosyl-L-methionine</name>
        <dbReference type="ChEBI" id="CHEBI:59789"/>
    </ligand>
</feature>
<dbReference type="PANTHER" id="PTHR42836">
    <property type="entry name" value="7-CARBOXY-7-DEAZAGUANINE SYNTHASE"/>
    <property type="match status" value="1"/>
</dbReference>
<evidence type="ECO:0000256" key="1">
    <source>
        <dbReference type="ARBA" id="ARBA00022485"/>
    </source>
</evidence>
<dbReference type="GO" id="GO:0000287">
    <property type="term" value="F:magnesium ion binding"/>
    <property type="evidence" value="ECO:0007669"/>
    <property type="project" value="UniProtKB-UniRule"/>
</dbReference>
<dbReference type="UniPathway" id="UPA00391"/>
<comment type="subunit">
    <text evidence="8">Homodimer.</text>
</comment>
<dbReference type="HAMAP" id="MF_00917">
    <property type="entry name" value="QueE"/>
    <property type="match status" value="1"/>
</dbReference>
<dbReference type="PROSITE" id="PS51918">
    <property type="entry name" value="RADICAL_SAM"/>
    <property type="match status" value="1"/>
</dbReference>
<dbReference type="CDD" id="cd01335">
    <property type="entry name" value="Radical_SAM"/>
    <property type="match status" value="1"/>
</dbReference>
<dbReference type="InterPro" id="IPR058240">
    <property type="entry name" value="rSAM_sf"/>
</dbReference>
<dbReference type="EMBL" id="CP019646">
    <property type="protein sequence ID" value="AQQ70659.1"/>
    <property type="molecule type" value="Genomic_DNA"/>
</dbReference>
<evidence type="ECO:0000256" key="4">
    <source>
        <dbReference type="ARBA" id="ARBA00022842"/>
    </source>
</evidence>
<feature type="binding site" evidence="8">
    <location>
        <begin position="12"/>
        <end position="14"/>
    </location>
    <ligand>
        <name>substrate</name>
    </ligand>
</feature>
<keyword evidence="11" id="KW-1185">Reference proteome</keyword>
<proteinExistence type="inferred from homology"/>
<keyword evidence="1 8" id="KW-0004">4Fe-4S</keyword>
<keyword evidence="7 8" id="KW-0456">Lyase</keyword>
<evidence type="ECO:0000256" key="2">
    <source>
        <dbReference type="ARBA" id="ARBA00022691"/>
    </source>
</evidence>
<comment type="catalytic activity">
    <reaction evidence="8">
        <text>6-carboxy-5,6,7,8-tetrahydropterin + H(+) = 7-carboxy-7-carbaguanine + NH4(+)</text>
        <dbReference type="Rhea" id="RHEA:27974"/>
        <dbReference type="ChEBI" id="CHEBI:15378"/>
        <dbReference type="ChEBI" id="CHEBI:28938"/>
        <dbReference type="ChEBI" id="CHEBI:61032"/>
        <dbReference type="ChEBI" id="CHEBI:61036"/>
        <dbReference type="EC" id="4.3.99.3"/>
    </reaction>
</comment>
<dbReference type="GO" id="GO:1904047">
    <property type="term" value="F:S-adenosyl-L-methionine binding"/>
    <property type="evidence" value="ECO:0007669"/>
    <property type="project" value="UniProtKB-UniRule"/>
</dbReference>
<dbReference type="SUPFAM" id="SSF102114">
    <property type="entry name" value="Radical SAM enzymes"/>
    <property type="match status" value="1"/>
</dbReference>
<comment type="cofactor">
    <cofactor evidence="8">
        <name>[4Fe-4S] cluster</name>
        <dbReference type="ChEBI" id="CHEBI:49883"/>
    </cofactor>
    <text evidence="8">Binds 1 [4Fe-4S] cluster. The cluster is coordinated with 3 cysteines and an exchangeable S-adenosyl-L-methionine.</text>
</comment>
<dbReference type="Pfam" id="PF04055">
    <property type="entry name" value="Radical_SAM"/>
    <property type="match status" value="1"/>
</dbReference>
<keyword evidence="4 8" id="KW-0460">Magnesium</keyword>
<dbReference type="AlphaFoldDB" id="A0A1Q2MDC6"/>
<reference evidence="11" key="1">
    <citation type="submission" date="2017-02" db="EMBL/GenBank/DDBJ databases">
        <title>Comparative genomics and description of representatives of a novel lineage of planctomycetes thriving in anoxic sediments.</title>
        <authorList>
            <person name="Spring S."/>
            <person name="Bunk B."/>
            <person name="Sproer C."/>
        </authorList>
    </citation>
    <scope>NUCLEOTIDE SEQUENCE [LARGE SCALE GENOMIC DNA]</scope>
    <source>
        <strain evidence="11">SM-Chi-D1</strain>
    </source>
</reference>
<feature type="domain" description="Radical SAM core" evidence="9">
    <location>
        <begin position="18"/>
        <end position="221"/>
    </location>
</feature>
<accession>A0A1Q2MDC6</accession>
<feature type="binding site" evidence="8">
    <location>
        <begin position="120"/>
        <end position="122"/>
    </location>
    <ligand>
        <name>S-adenosyl-L-methionine</name>
        <dbReference type="ChEBI" id="CHEBI:59789"/>
    </ligand>
</feature>
<evidence type="ECO:0000259" key="9">
    <source>
        <dbReference type="PROSITE" id="PS51918"/>
    </source>
</evidence>
<dbReference type="InterPro" id="IPR024924">
    <property type="entry name" value="7-CO-7-deazaguanine_synth-like"/>
</dbReference>
<evidence type="ECO:0000256" key="3">
    <source>
        <dbReference type="ARBA" id="ARBA00022723"/>
    </source>
</evidence>
<comment type="similarity">
    <text evidence="8">Belongs to the radical SAM superfamily. 7-carboxy-7-deazaguanine synthase family.</text>
</comment>
<dbReference type="OrthoDB" id="9792276at2"/>